<sequence length="121" mass="13271">MVSNCGGFEKAQELGREKVNLAIQNFKCLPRGSYQSTLKDGVVEARTSSLVQAGTIDGVVQLHSAMARLRVHIFLSGLDSVFDQIRGEILRKDPKLELENAYAFVRTRMLATSGDGGRSRS</sequence>
<name>A0A6N2KLX5_SALVM</name>
<reference evidence="1" key="1">
    <citation type="submission" date="2019-03" db="EMBL/GenBank/DDBJ databases">
        <authorList>
            <person name="Mank J."/>
            <person name="Almeida P."/>
        </authorList>
    </citation>
    <scope>NUCLEOTIDE SEQUENCE</scope>
    <source>
        <strain evidence="1">78183</strain>
    </source>
</reference>
<proteinExistence type="predicted"/>
<dbReference type="EMBL" id="CAADRP010000491">
    <property type="protein sequence ID" value="VFU29030.1"/>
    <property type="molecule type" value="Genomic_DNA"/>
</dbReference>
<organism evidence="1">
    <name type="scientific">Salix viminalis</name>
    <name type="common">Common osier</name>
    <name type="synonym">Basket willow</name>
    <dbReference type="NCBI Taxonomy" id="40686"/>
    <lineage>
        <taxon>Eukaryota</taxon>
        <taxon>Viridiplantae</taxon>
        <taxon>Streptophyta</taxon>
        <taxon>Embryophyta</taxon>
        <taxon>Tracheophyta</taxon>
        <taxon>Spermatophyta</taxon>
        <taxon>Magnoliopsida</taxon>
        <taxon>eudicotyledons</taxon>
        <taxon>Gunneridae</taxon>
        <taxon>Pentapetalae</taxon>
        <taxon>rosids</taxon>
        <taxon>fabids</taxon>
        <taxon>Malpighiales</taxon>
        <taxon>Salicaceae</taxon>
        <taxon>Saliceae</taxon>
        <taxon>Salix</taxon>
    </lineage>
</organism>
<gene>
    <name evidence="1" type="ORF">SVIM_LOCUS101370</name>
</gene>
<evidence type="ECO:0000313" key="1">
    <source>
        <dbReference type="EMBL" id="VFU29030.1"/>
    </source>
</evidence>
<protein>
    <submittedName>
        <fullName evidence="1">Uncharacterized protein</fullName>
    </submittedName>
</protein>
<accession>A0A6N2KLX5</accession>
<dbReference type="AlphaFoldDB" id="A0A6N2KLX5"/>